<keyword evidence="4" id="KW-1185">Reference proteome</keyword>
<dbReference type="Pfam" id="PF01551">
    <property type="entry name" value="Peptidase_M23"/>
    <property type="match status" value="1"/>
</dbReference>
<evidence type="ECO:0000256" key="1">
    <source>
        <dbReference type="SAM" id="SignalP"/>
    </source>
</evidence>
<dbReference type="AlphaFoldDB" id="E1R374"/>
<organism evidence="3 4">
    <name type="scientific">Sediminispirochaeta smaragdinae (strain DSM 11293 / JCM 15392 / SEBR 4228)</name>
    <name type="common">Spirochaeta smaragdinae</name>
    <dbReference type="NCBI Taxonomy" id="573413"/>
    <lineage>
        <taxon>Bacteria</taxon>
        <taxon>Pseudomonadati</taxon>
        <taxon>Spirochaetota</taxon>
        <taxon>Spirochaetia</taxon>
        <taxon>Spirochaetales</taxon>
        <taxon>Spirochaetaceae</taxon>
        <taxon>Sediminispirochaeta</taxon>
    </lineage>
</organism>
<dbReference type="KEGG" id="ssm:Spirs_2140"/>
<dbReference type="InterPro" id="IPR011055">
    <property type="entry name" value="Dup_hybrid_motif"/>
</dbReference>
<dbReference type="eggNOG" id="COG0739">
    <property type="taxonomic scope" value="Bacteria"/>
</dbReference>
<dbReference type="STRING" id="573413.Spirs_2140"/>
<dbReference type="SUPFAM" id="SSF51261">
    <property type="entry name" value="Duplicated hybrid motif"/>
    <property type="match status" value="1"/>
</dbReference>
<dbReference type="PANTHER" id="PTHR21666">
    <property type="entry name" value="PEPTIDASE-RELATED"/>
    <property type="match status" value="1"/>
</dbReference>
<feature type="domain" description="M23ase beta-sheet core" evidence="2">
    <location>
        <begin position="196"/>
        <end position="290"/>
    </location>
</feature>
<dbReference type="CDD" id="cd12797">
    <property type="entry name" value="M23_peptidase"/>
    <property type="match status" value="1"/>
</dbReference>
<name>E1R374_SEDSS</name>
<dbReference type="PANTHER" id="PTHR21666:SF270">
    <property type="entry name" value="MUREIN HYDROLASE ACTIVATOR ENVC"/>
    <property type="match status" value="1"/>
</dbReference>
<evidence type="ECO:0000313" key="4">
    <source>
        <dbReference type="Proteomes" id="UP000002318"/>
    </source>
</evidence>
<dbReference type="Proteomes" id="UP000002318">
    <property type="component" value="Chromosome"/>
</dbReference>
<reference evidence="3 4" key="1">
    <citation type="journal article" date="2010" name="Stand. Genomic Sci.">
        <title>Complete genome sequence of Spirochaeta smaragdinae type strain (SEBR 4228).</title>
        <authorList>
            <person name="Mavromatis K."/>
            <person name="Yasawong M."/>
            <person name="Chertkov O."/>
            <person name="Lapidus A."/>
            <person name="Lucas S."/>
            <person name="Nolan M."/>
            <person name="Del Rio T.G."/>
            <person name="Tice H."/>
            <person name="Cheng J.F."/>
            <person name="Pitluck S."/>
            <person name="Liolios K."/>
            <person name="Ivanova N."/>
            <person name="Tapia R."/>
            <person name="Han C."/>
            <person name="Bruce D."/>
            <person name="Goodwin L."/>
            <person name="Pati A."/>
            <person name="Chen A."/>
            <person name="Palaniappan K."/>
            <person name="Land M."/>
            <person name="Hauser L."/>
            <person name="Chang Y.J."/>
            <person name="Jeffries C.D."/>
            <person name="Detter J.C."/>
            <person name="Rohde M."/>
            <person name="Brambilla E."/>
            <person name="Spring S."/>
            <person name="Goker M."/>
            <person name="Sikorski J."/>
            <person name="Woyke T."/>
            <person name="Bristow J."/>
            <person name="Eisen J.A."/>
            <person name="Markowitz V."/>
            <person name="Hugenholtz P."/>
            <person name="Klenk H.P."/>
            <person name="Kyrpides N.C."/>
        </authorList>
    </citation>
    <scope>NUCLEOTIDE SEQUENCE [LARGE SCALE GENOMIC DNA]</scope>
    <source>
        <strain evidence="4">DSM 11293 / JCM 15392 / SEBR 4228</strain>
    </source>
</reference>
<dbReference type="RefSeq" id="WP_013254724.1">
    <property type="nucleotide sequence ID" value="NC_014364.1"/>
</dbReference>
<gene>
    <name evidence="3" type="ordered locus">Spirs_2140</name>
</gene>
<evidence type="ECO:0000259" key="2">
    <source>
        <dbReference type="Pfam" id="PF01551"/>
    </source>
</evidence>
<dbReference type="GO" id="GO:0004222">
    <property type="term" value="F:metalloendopeptidase activity"/>
    <property type="evidence" value="ECO:0007669"/>
    <property type="project" value="TreeGrafter"/>
</dbReference>
<dbReference type="Gene3D" id="2.70.70.10">
    <property type="entry name" value="Glucose Permease (Domain IIA)"/>
    <property type="match status" value="1"/>
</dbReference>
<evidence type="ECO:0000313" key="3">
    <source>
        <dbReference type="EMBL" id="ADK81260.1"/>
    </source>
</evidence>
<protein>
    <submittedName>
        <fullName evidence="3">Peptidase M23</fullName>
    </submittedName>
</protein>
<feature type="signal peptide" evidence="1">
    <location>
        <begin position="1"/>
        <end position="19"/>
    </location>
</feature>
<dbReference type="EMBL" id="CP002116">
    <property type="protein sequence ID" value="ADK81260.1"/>
    <property type="molecule type" value="Genomic_DNA"/>
</dbReference>
<dbReference type="InterPro" id="IPR050570">
    <property type="entry name" value="Cell_wall_metabolism_enzyme"/>
</dbReference>
<accession>E1R374</accession>
<dbReference type="OrthoDB" id="305469at2"/>
<sequence>MKRYMMIFNLFLLPITMVAAEQTLWVEAPKKAVAGTLVSLSIHTQSENGLTVALRDMAGKDIISSNTFPAKNSRKEGMREEIALLGLPSTLQSGSFLLMLYSGKTLLWQQELSVEMGSFLKEDIPLNQKMSDLRSDDDPQKVEEAIAIHAIYNTFHRRPFDEKLSLHLPVTGGRFSAWYGDRRRYCYSDGTSALSIHSGVDIAAPVGTPISAGGEGTVVFTGPRIVTGNTVVIEYGPGVYGVFFHLDRIDIEEGSTVDADTHIGVVGMTGLATGPHLHWEIRVAGIPIDPLSLLATPLDMASSSPIQ</sequence>
<proteinExistence type="predicted"/>
<dbReference type="InterPro" id="IPR016047">
    <property type="entry name" value="M23ase_b-sheet_dom"/>
</dbReference>
<dbReference type="HOGENOM" id="CLU_029425_5_3_12"/>
<feature type="chain" id="PRO_5003150534" evidence="1">
    <location>
        <begin position="20"/>
        <end position="307"/>
    </location>
</feature>
<keyword evidence="1" id="KW-0732">Signal</keyword>